<dbReference type="PANTHER" id="PTHR42202">
    <property type="entry name" value="GTP CYCLOHYDROLASE III"/>
    <property type="match status" value="1"/>
</dbReference>
<sequence length="249" mass="28428">MIQLTIIKINGYGPWTLTLGSDREHKLQMLQASLYKEVQKLFSEKNCIVFLNRSDEFFSITNGLSLDDHIEIQEKLETLFDLKLSMSIGYDKSPFDANLKAHDGKKSEVFLNREHNIYGFLNGKTDQKVTIMHLDVEDLTSTRKTKSPYEISSSIFKLYAKMSEFFLNKKAMTFFVGGDNFMVVSSENSKENAREFLDLIKKEQGITLNCGIGTGTTSREAIKLATKSLDTIRKIRDSGKEKPEIYEMS</sequence>
<evidence type="ECO:0000256" key="1">
    <source>
        <dbReference type="ARBA" id="ARBA00022801"/>
    </source>
</evidence>
<dbReference type="InterPro" id="IPR029787">
    <property type="entry name" value="Nucleotide_cyclase"/>
</dbReference>
<dbReference type="AlphaFoldDB" id="A0A0F9G9L2"/>
<dbReference type="PANTHER" id="PTHR42202:SF1">
    <property type="entry name" value="GTP CYCLOHYDROLASE III"/>
    <property type="match status" value="1"/>
</dbReference>
<name>A0A0F9G9L2_9ZZZZ</name>
<dbReference type="HAMAP" id="MF_00608">
    <property type="entry name" value="GTP_cyclohydro_3"/>
    <property type="match status" value="1"/>
</dbReference>
<keyword evidence="1" id="KW-0378">Hydrolase</keyword>
<dbReference type="PROSITE" id="PS50887">
    <property type="entry name" value="GGDEF"/>
    <property type="match status" value="1"/>
</dbReference>
<gene>
    <name evidence="3" type="ORF">LCGC14_2210680</name>
</gene>
<accession>A0A0F9G9L2</accession>
<dbReference type="InterPro" id="IPR043128">
    <property type="entry name" value="Rev_trsase/Diguanyl_cyclase"/>
</dbReference>
<dbReference type="Gene3D" id="3.30.70.1230">
    <property type="entry name" value="Nucleotide cyclase"/>
    <property type="match status" value="1"/>
</dbReference>
<proteinExistence type="inferred from homology"/>
<dbReference type="InterPro" id="IPR000160">
    <property type="entry name" value="GGDEF_dom"/>
</dbReference>
<reference evidence="3" key="1">
    <citation type="journal article" date="2015" name="Nature">
        <title>Complex archaea that bridge the gap between prokaryotes and eukaryotes.</title>
        <authorList>
            <person name="Spang A."/>
            <person name="Saw J.H."/>
            <person name="Jorgensen S.L."/>
            <person name="Zaremba-Niedzwiedzka K."/>
            <person name="Martijn J."/>
            <person name="Lind A.E."/>
            <person name="van Eijk R."/>
            <person name="Schleper C."/>
            <person name="Guy L."/>
            <person name="Ettema T.J."/>
        </authorList>
    </citation>
    <scope>NUCLEOTIDE SEQUENCE</scope>
</reference>
<evidence type="ECO:0000259" key="2">
    <source>
        <dbReference type="PROSITE" id="PS50887"/>
    </source>
</evidence>
<comment type="caution">
    <text evidence="3">The sequence shown here is derived from an EMBL/GenBank/DDBJ whole genome shotgun (WGS) entry which is preliminary data.</text>
</comment>
<organism evidence="3">
    <name type="scientific">marine sediment metagenome</name>
    <dbReference type="NCBI Taxonomy" id="412755"/>
    <lineage>
        <taxon>unclassified sequences</taxon>
        <taxon>metagenomes</taxon>
        <taxon>ecological metagenomes</taxon>
    </lineage>
</organism>
<dbReference type="PIRSF" id="PIRSF009265">
    <property type="entry name" value="GTP_cyclohydro_3"/>
    <property type="match status" value="1"/>
</dbReference>
<evidence type="ECO:0000313" key="3">
    <source>
        <dbReference type="EMBL" id="KKL59902.1"/>
    </source>
</evidence>
<dbReference type="Pfam" id="PF05165">
    <property type="entry name" value="GCH_III"/>
    <property type="match status" value="1"/>
</dbReference>
<dbReference type="InterPro" id="IPR007839">
    <property type="entry name" value="GTP_CycHdrlase_3"/>
</dbReference>
<dbReference type="EMBL" id="LAZR01029331">
    <property type="protein sequence ID" value="KKL59902.1"/>
    <property type="molecule type" value="Genomic_DNA"/>
</dbReference>
<dbReference type="Gene3D" id="3.30.70.270">
    <property type="match status" value="1"/>
</dbReference>
<dbReference type="GO" id="GO:0043740">
    <property type="term" value="F:GTP cyclohydrolase IIa activity"/>
    <property type="evidence" value="ECO:0007669"/>
    <property type="project" value="InterPro"/>
</dbReference>
<protein>
    <recommendedName>
        <fullName evidence="2">GGDEF domain-containing protein</fullName>
    </recommendedName>
</protein>
<feature type="domain" description="GGDEF" evidence="2">
    <location>
        <begin position="127"/>
        <end position="248"/>
    </location>
</feature>